<reference evidence="4" key="1">
    <citation type="journal article" date="2021" name="Mol. Ecol. Resour.">
        <title>Apolygus lucorum genome provides insights into omnivorousness and mesophyll feeding.</title>
        <authorList>
            <person name="Liu Y."/>
            <person name="Liu H."/>
            <person name="Wang H."/>
            <person name="Huang T."/>
            <person name="Liu B."/>
            <person name="Yang B."/>
            <person name="Yin L."/>
            <person name="Li B."/>
            <person name="Zhang Y."/>
            <person name="Zhang S."/>
            <person name="Jiang F."/>
            <person name="Zhang X."/>
            <person name="Ren Y."/>
            <person name="Wang B."/>
            <person name="Wang S."/>
            <person name="Lu Y."/>
            <person name="Wu K."/>
            <person name="Fan W."/>
            <person name="Wang G."/>
        </authorList>
    </citation>
    <scope>NUCLEOTIDE SEQUENCE</scope>
    <source>
        <strain evidence="4">12Hb</strain>
    </source>
</reference>
<dbReference type="GO" id="GO:0005509">
    <property type="term" value="F:calcium ion binding"/>
    <property type="evidence" value="ECO:0007669"/>
    <property type="project" value="InterPro"/>
</dbReference>
<dbReference type="SUPFAM" id="SSF47473">
    <property type="entry name" value="EF-hand"/>
    <property type="match status" value="1"/>
</dbReference>
<dbReference type="AlphaFoldDB" id="A0A8S9WZB6"/>
<dbReference type="FunFam" id="1.10.238.10:FF:000028">
    <property type="entry name" value="Putative calcium-binding mitochondrial carrier protein scamc-2"/>
    <property type="match status" value="1"/>
</dbReference>
<dbReference type="PROSITE" id="PS00018">
    <property type="entry name" value="EF_HAND_1"/>
    <property type="match status" value="2"/>
</dbReference>
<protein>
    <recommendedName>
        <fullName evidence="3">EF-hand domain-containing protein</fullName>
    </recommendedName>
</protein>
<dbReference type="CDD" id="cd00051">
    <property type="entry name" value="EFh"/>
    <property type="match status" value="1"/>
</dbReference>
<proteinExistence type="predicted"/>
<feature type="domain" description="EF-hand" evidence="3">
    <location>
        <begin position="95"/>
        <end position="130"/>
    </location>
</feature>
<keyword evidence="2" id="KW-0106">Calcium</keyword>
<sequence>MPLSNHHVFLSTAPTTEEPQIHYDHDVPHEDEERLENLFKSLDVDGNGRIDIHDLSEALRNFGVAHEYAQSFIERADINKSSDISLAEFVHYVKEHEKNLRLSFSHIDKNRDGKIDLEELIRGFNELGVDVEVEEAQKLLKRMDQDGSLEISYNEWRDFLLYAPYTNIHDLIRYWRHSTVSNFNSQDFIDF</sequence>
<gene>
    <name evidence="4" type="ORF">GE061_004419</name>
</gene>
<accession>A0A8S9WZB6</accession>
<keyword evidence="5" id="KW-1185">Reference proteome</keyword>
<dbReference type="InterPro" id="IPR002048">
    <property type="entry name" value="EF_hand_dom"/>
</dbReference>
<dbReference type="InterPro" id="IPR018247">
    <property type="entry name" value="EF_Hand_1_Ca_BS"/>
</dbReference>
<dbReference type="OrthoDB" id="270584at2759"/>
<dbReference type="Pfam" id="PF13499">
    <property type="entry name" value="EF-hand_7"/>
    <property type="match status" value="2"/>
</dbReference>
<name>A0A8S9WZB6_APOLU</name>
<evidence type="ECO:0000256" key="2">
    <source>
        <dbReference type="ARBA" id="ARBA00022837"/>
    </source>
</evidence>
<feature type="domain" description="EF-hand" evidence="3">
    <location>
        <begin position="30"/>
        <end position="65"/>
    </location>
</feature>
<organism evidence="4 5">
    <name type="scientific">Apolygus lucorum</name>
    <name type="common">Small green plant bug</name>
    <name type="synonym">Lygocoris lucorum</name>
    <dbReference type="NCBI Taxonomy" id="248454"/>
    <lineage>
        <taxon>Eukaryota</taxon>
        <taxon>Metazoa</taxon>
        <taxon>Ecdysozoa</taxon>
        <taxon>Arthropoda</taxon>
        <taxon>Hexapoda</taxon>
        <taxon>Insecta</taxon>
        <taxon>Pterygota</taxon>
        <taxon>Neoptera</taxon>
        <taxon>Paraneoptera</taxon>
        <taxon>Hemiptera</taxon>
        <taxon>Heteroptera</taxon>
        <taxon>Panheteroptera</taxon>
        <taxon>Cimicomorpha</taxon>
        <taxon>Miridae</taxon>
        <taxon>Mirini</taxon>
        <taxon>Apolygus</taxon>
    </lineage>
</organism>
<evidence type="ECO:0000313" key="5">
    <source>
        <dbReference type="Proteomes" id="UP000466442"/>
    </source>
</evidence>
<evidence type="ECO:0000256" key="1">
    <source>
        <dbReference type="ARBA" id="ARBA00022737"/>
    </source>
</evidence>
<dbReference type="PROSITE" id="PS50222">
    <property type="entry name" value="EF_HAND_2"/>
    <property type="match status" value="3"/>
</dbReference>
<dbReference type="InterPro" id="IPR050145">
    <property type="entry name" value="Centrin_CML-like"/>
</dbReference>
<dbReference type="Proteomes" id="UP000466442">
    <property type="component" value="Linkage Group LG12"/>
</dbReference>
<evidence type="ECO:0000259" key="3">
    <source>
        <dbReference type="PROSITE" id="PS50222"/>
    </source>
</evidence>
<keyword evidence="1" id="KW-0677">Repeat</keyword>
<dbReference type="Gene3D" id="1.10.238.10">
    <property type="entry name" value="EF-hand"/>
    <property type="match status" value="2"/>
</dbReference>
<dbReference type="InterPro" id="IPR011992">
    <property type="entry name" value="EF-hand-dom_pair"/>
</dbReference>
<feature type="domain" description="EF-hand" evidence="3">
    <location>
        <begin position="131"/>
        <end position="166"/>
    </location>
</feature>
<dbReference type="SMART" id="SM00054">
    <property type="entry name" value="EFh"/>
    <property type="match status" value="4"/>
</dbReference>
<dbReference type="EMBL" id="WIXP02000012">
    <property type="protein sequence ID" value="KAF6202023.1"/>
    <property type="molecule type" value="Genomic_DNA"/>
</dbReference>
<evidence type="ECO:0000313" key="4">
    <source>
        <dbReference type="EMBL" id="KAF6202023.1"/>
    </source>
</evidence>
<comment type="caution">
    <text evidence="4">The sequence shown here is derived from an EMBL/GenBank/DDBJ whole genome shotgun (WGS) entry which is preliminary data.</text>
</comment>
<dbReference type="PANTHER" id="PTHR23050">
    <property type="entry name" value="CALCIUM BINDING PROTEIN"/>
    <property type="match status" value="1"/>
</dbReference>